<reference evidence="1" key="1">
    <citation type="submission" date="2021-07" db="EMBL/GenBank/DDBJ databases">
        <title>Genomic diversity and antimicrobial resistance of Prevotella spp. isolated from chronic lung disease airways.</title>
        <authorList>
            <person name="Webb K.A."/>
            <person name="Olagoke O.S."/>
            <person name="Baird T."/>
            <person name="Neill J."/>
            <person name="Pham A."/>
            <person name="Wells T.J."/>
            <person name="Ramsay K.A."/>
            <person name="Bell S.C."/>
            <person name="Sarovich D.S."/>
            <person name="Price E.P."/>
        </authorList>
    </citation>
    <scope>NUCLEOTIDE SEQUENCE</scope>
    <source>
        <strain evidence="1">SCHI0047.S.3</strain>
    </source>
</reference>
<comment type="caution">
    <text evidence="1">The sequence shown here is derived from an EMBL/GenBank/DDBJ whole genome shotgun (WGS) entry which is preliminary data.</text>
</comment>
<accession>A0AAW4NJV5</accession>
<evidence type="ECO:0000313" key="1">
    <source>
        <dbReference type="EMBL" id="MBW4865328.1"/>
    </source>
</evidence>
<protein>
    <submittedName>
        <fullName evidence="1">Uncharacterized protein</fullName>
    </submittedName>
</protein>
<name>A0AAW4NJV5_9BACT</name>
<proteinExistence type="predicted"/>
<gene>
    <name evidence="1" type="ORF">KZY68_04720</name>
</gene>
<organism evidence="1 2">
    <name type="scientific">Segatella salivae</name>
    <dbReference type="NCBI Taxonomy" id="228604"/>
    <lineage>
        <taxon>Bacteria</taxon>
        <taxon>Pseudomonadati</taxon>
        <taxon>Bacteroidota</taxon>
        <taxon>Bacteroidia</taxon>
        <taxon>Bacteroidales</taxon>
        <taxon>Prevotellaceae</taxon>
        <taxon>Segatella</taxon>
    </lineage>
</organism>
<sequence length="92" mass="10875">MIRLWLSRHAMSVIVVFKCVHDFINNRLRLESVTPMALMHGFGKLMGFMACYNLPHFTLQSASFYAMKWHELRGNLLDFILHYFINRVILSN</sequence>
<dbReference type="AlphaFoldDB" id="A0AAW4NJV5"/>
<dbReference type="EMBL" id="JAHXRF010000006">
    <property type="protein sequence ID" value="MBW4865328.1"/>
    <property type="molecule type" value="Genomic_DNA"/>
</dbReference>
<evidence type="ECO:0000313" key="2">
    <source>
        <dbReference type="Proteomes" id="UP001196873"/>
    </source>
</evidence>
<dbReference type="Proteomes" id="UP001196873">
    <property type="component" value="Unassembled WGS sequence"/>
</dbReference>